<accession>A0A2K1QXG9</accession>
<dbReference type="Gene3D" id="1.10.150.240">
    <property type="entry name" value="Putative phosphatase, domain 2"/>
    <property type="match status" value="1"/>
</dbReference>
<dbReference type="STRING" id="2082308.A0A2K1QXG9"/>
<dbReference type="SFLD" id="SFLDG01135">
    <property type="entry name" value="C1.5.6:_HAD__Beta-PGM__Phospha"/>
    <property type="match status" value="1"/>
</dbReference>
<dbReference type="InterPro" id="IPR051806">
    <property type="entry name" value="HAD-like_SPP"/>
</dbReference>
<evidence type="ECO:0008006" key="3">
    <source>
        <dbReference type="Google" id="ProtNLM"/>
    </source>
</evidence>
<dbReference type="OrthoDB" id="40579at2759"/>
<dbReference type="InParanoid" id="A0A2K1QXG9"/>
<evidence type="ECO:0000313" key="1">
    <source>
        <dbReference type="EMBL" id="PNS19751.1"/>
    </source>
</evidence>
<dbReference type="InterPro" id="IPR023198">
    <property type="entry name" value="PGP-like_dom2"/>
</dbReference>
<keyword evidence="2" id="KW-1185">Reference proteome</keyword>
<proteinExistence type="predicted"/>
<reference evidence="1 2" key="1">
    <citation type="submission" date="2017-06" db="EMBL/GenBank/DDBJ databases">
        <title>Draft genome sequence of a variant of Elsinoe murrayae.</title>
        <authorList>
            <person name="Cheng Q."/>
        </authorList>
    </citation>
    <scope>NUCLEOTIDE SEQUENCE [LARGE SCALE GENOMIC DNA]</scope>
    <source>
        <strain evidence="1 2">CQ-2017a</strain>
    </source>
</reference>
<dbReference type="GO" id="GO:0050308">
    <property type="term" value="F:sugar-phosphatase activity"/>
    <property type="evidence" value="ECO:0007669"/>
    <property type="project" value="TreeGrafter"/>
</dbReference>
<dbReference type="NCBIfam" id="TIGR01509">
    <property type="entry name" value="HAD-SF-IA-v3"/>
    <property type="match status" value="1"/>
</dbReference>
<gene>
    <name evidence="1" type="ORF">CAC42_7718</name>
</gene>
<dbReference type="PRINTS" id="PR00413">
    <property type="entry name" value="HADHALOGNASE"/>
</dbReference>
<dbReference type="Gene3D" id="3.40.50.1000">
    <property type="entry name" value="HAD superfamily/HAD-like"/>
    <property type="match status" value="1"/>
</dbReference>
<dbReference type="InterPro" id="IPR036412">
    <property type="entry name" value="HAD-like_sf"/>
</dbReference>
<dbReference type="EMBL" id="NKHZ01000029">
    <property type="protein sequence ID" value="PNS19751.1"/>
    <property type="molecule type" value="Genomic_DNA"/>
</dbReference>
<dbReference type="SFLD" id="SFLDG01129">
    <property type="entry name" value="C1.5:_HAD__Beta-PGM__Phosphata"/>
    <property type="match status" value="1"/>
</dbReference>
<dbReference type="SUPFAM" id="SSF56784">
    <property type="entry name" value="HAD-like"/>
    <property type="match status" value="1"/>
</dbReference>
<dbReference type="AlphaFoldDB" id="A0A2K1QXG9"/>
<dbReference type="FunCoup" id="A0A2K1QXG9">
    <property type="interactions" value="344"/>
</dbReference>
<sequence length="242" mass="25681">MPDLSKASFTAPTEQHSFRALLFDMDGTIIDSTPAIEKYWQGIGAEIGVDPATILATSHGRRSIDTLAILAPHLANWDYVCHKEGLVPLEHGSDAVEIPGARALLSSLSAASAPWAIVTSGTRPLVQGWIDVMHLAQPQHLVTAEQVPRGKPDPAAYLLGAERLGIDAAEAKGELLVLEDAPSGIRAGKAAGFKVVAVASSHEIEQLWEAGADWVVRDLRSVKFEGLSGGMTKIAITDALLQ</sequence>
<name>A0A2K1QXG9_9PEZI</name>
<dbReference type="Pfam" id="PF00702">
    <property type="entry name" value="Hydrolase"/>
    <property type="match status" value="1"/>
</dbReference>
<dbReference type="Proteomes" id="UP000243797">
    <property type="component" value="Unassembled WGS sequence"/>
</dbReference>
<comment type="caution">
    <text evidence="1">The sequence shown here is derived from an EMBL/GenBank/DDBJ whole genome shotgun (WGS) entry which is preliminary data.</text>
</comment>
<protein>
    <recommendedName>
        <fullName evidence="3">Glycerol-1-phosphate phosphohydrolase 1</fullName>
    </recommendedName>
</protein>
<dbReference type="PANTHER" id="PTHR43481">
    <property type="entry name" value="FRUCTOSE-1-PHOSPHATE PHOSPHATASE"/>
    <property type="match status" value="1"/>
</dbReference>
<dbReference type="PANTHER" id="PTHR43481:SF4">
    <property type="entry name" value="GLYCEROL-1-PHOSPHATE PHOSPHOHYDROLASE 1-RELATED"/>
    <property type="match status" value="1"/>
</dbReference>
<dbReference type="InterPro" id="IPR023214">
    <property type="entry name" value="HAD_sf"/>
</dbReference>
<evidence type="ECO:0000313" key="2">
    <source>
        <dbReference type="Proteomes" id="UP000243797"/>
    </source>
</evidence>
<dbReference type="InterPro" id="IPR006439">
    <property type="entry name" value="HAD-SF_hydro_IA"/>
</dbReference>
<dbReference type="CDD" id="cd07527">
    <property type="entry name" value="HAD_ScGPP-like"/>
    <property type="match status" value="1"/>
</dbReference>
<dbReference type="SFLD" id="SFLDS00003">
    <property type="entry name" value="Haloacid_Dehalogenase"/>
    <property type="match status" value="1"/>
</dbReference>
<organism evidence="1 2">
    <name type="scientific">Sphaceloma murrayae</name>
    <dbReference type="NCBI Taxonomy" id="2082308"/>
    <lineage>
        <taxon>Eukaryota</taxon>
        <taxon>Fungi</taxon>
        <taxon>Dikarya</taxon>
        <taxon>Ascomycota</taxon>
        <taxon>Pezizomycotina</taxon>
        <taxon>Dothideomycetes</taxon>
        <taxon>Dothideomycetidae</taxon>
        <taxon>Myriangiales</taxon>
        <taxon>Elsinoaceae</taxon>
        <taxon>Sphaceloma</taxon>
    </lineage>
</organism>